<proteinExistence type="predicted"/>
<keyword evidence="3" id="KW-1185">Reference proteome</keyword>
<keyword evidence="1" id="KW-0472">Membrane</keyword>
<reference evidence="2" key="1">
    <citation type="submission" date="2022-03" db="EMBL/GenBank/DDBJ databases">
        <authorList>
            <person name="Brunel B."/>
        </authorList>
    </citation>
    <scope>NUCLEOTIDE SEQUENCE</scope>
    <source>
        <strain evidence="2">STM4922sample</strain>
    </source>
</reference>
<evidence type="ECO:0000313" key="2">
    <source>
        <dbReference type="EMBL" id="CAH2401334.1"/>
    </source>
</evidence>
<dbReference type="RefSeq" id="WP_254025807.1">
    <property type="nucleotide sequence ID" value="NZ_CAKXZS010000023.1"/>
</dbReference>
<protein>
    <submittedName>
        <fullName evidence="2">Uncharacterized protein</fullName>
    </submittedName>
</protein>
<comment type="caution">
    <text evidence="2">The sequence shown here is derived from an EMBL/GenBank/DDBJ whole genome shotgun (WGS) entry which is preliminary data.</text>
</comment>
<accession>A0ABM9DXF8</accession>
<sequence length="204" mass="23074">MKPGIKARVRRAASFAHEAEISGKSSATFSLSPILSGLDGIWRDANLMPMARFLLSLVSILFCSTFLHAQAWQPFGVRQFAFIFDVPPGFVLTQRSDQGAEFRGENDALLAVWGARLGEHSFRAEIEHRMVEDEKEGWKLTYRRVTPRWASYSGIKNEQIRYVRAIAVCNDRAALFVINYSSDEKIPYDPIVVRMVRSLKAEGC</sequence>
<keyword evidence="1" id="KW-1133">Transmembrane helix</keyword>
<evidence type="ECO:0000313" key="3">
    <source>
        <dbReference type="Proteomes" id="UP001152604"/>
    </source>
</evidence>
<dbReference type="Proteomes" id="UP001152604">
    <property type="component" value="Unassembled WGS sequence"/>
</dbReference>
<gene>
    <name evidence="2" type="ORF">MES4922_30012</name>
</gene>
<dbReference type="EMBL" id="CAKXZS010000023">
    <property type="protein sequence ID" value="CAH2401334.1"/>
    <property type="molecule type" value="Genomic_DNA"/>
</dbReference>
<keyword evidence="1" id="KW-0812">Transmembrane</keyword>
<organism evidence="2 3">
    <name type="scientific">Mesorhizobium ventifaucium</name>
    <dbReference type="NCBI Taxonomy" id="666020"/>
    <lineage>
        <taxon>Bacteria</taxon>
        <taxon>Pseudomonadati</taxon>
        <taxon>Pseudomonadota</taxon>
        <taxon>Alphaproteobacteria</taxon>
        <taxon>Hyphomicrobiales</taxon>
        <taxon>Phyllobacteriaceae</taxon>
        <taxon>Mesorhizobium</taxon>
    </lineage>
</organism>
<feature type="transmembrane region" description="Helical" evidence="1">
    <location>
        <begin position="53"/>
        <end position="72"/>
    </location>
</feature>
<name>A0ABM9DXF8_9HYPH</name>
<evidence type="ECO:0000256" key="1">
    <source>
        <dbReference type="SAM" id="Phobius"/>
    </source>
</evidence>